<keyword evidence="13" id="KW-1185">Reference proteome</keyword>
<evidence type="ECO:0000256" key="9">
    <source>
        <dbReference type="SAM" id="MobiDB-lite"/>
    </source>
</evidence>
<name>A0ABP7BHV7_9MICO</name>
<feature type="transmembrane region" description="Helical" evidence="10">
    <location>
        <begin position="702"/>
        <end position="725"/>
    </location>
</feature>
<evidence type="ECO:0000259" key="11">
    <source>
        <dbReference type="PROSITE" id="PS50893"/>
    </source>
</evidence>
<dbReference type="SMART" id="SM00382">
    <property type="entry name" value="AAA"/>
    <property type="match status" value="2"/>
</dbReference>
<dbReference type="SUPFAM" id="SSF52540">
    <property type="entry name" value="P-loop containing nucleoside triphosphate hydrolases"/>
    <property type="match status" value="2"/>
</dbReference>
<feature type="region of interest" description="Disordered" evidence="9">
    <location>
        <begin position="565"/>
        <end position="587"/>
    </location>
</feature>
<comment type="similarity">
    <text evidence="2">Belongs to the ABC transporter superfamily.</text>
</comment>
<proteinExistence type="inferred from homology"/>
<feature type="transmembrane region" description="Helical" evidence="10">
    <location>
        <begin position="635"/>
        <end position="653"/>
    </location>
</feature>
<gene>
    <name evidence="12" type="ORF">GCM10022202_20550</name>
</gene>
<dbReference type="InterPro" id="IPR003339">
    <property type="entry name" value="ABC/ECF_trnsptr_transmembrane"/>
</dbReference>
<evidence type="ECO:0000256" key="6">
    <source>
        <dbReference type="ARBA" id="ARBA00022840"/>
    </source>
</evidence>
<keyword evidence="6" id="KW-0067">ATP-binding</keyword>
<organism evidence="12 13">
    <name type="scientific">Microbacterium marinilacus</name>
    <dbReference type="NCBI Taxonomy" id="415209"/>
    <lineage>
        <taxon>Bacteria</taxon>
        <taxon>Bacillati</taxon>
        <taxon>Actinomycetota</taxon>
        <taxon>Actinomycetes</taxon>
        <taxon>Micrococcales</taxon>
        <taxon>Microbacteriaceae</taxon>
        <taxon>Microbacterium</taxon>
    </lineage>
</organism>
<evidence type="ECO:0000256" key="1">
    <source>
        <dbReference type="ARBA" id="ARBA00004141"/>
    </source>
</evidence>
<evidence type="ECO:0000256" key="10">
    <source>
        <dbReference type="SAM" id="Phobius"/>
    </source>
</evidence>
<keyword evidence="4 10" id="KW-0812">Transmembrane</keyword>
<dbReference type="InterPro" id="IPR050095">
    <property type="entry name" value="ECF_ABC_transporter_ATP-bd"/>
</dbReference>
<evidence type="ECO:0000313" key="12">
    <source>
        <dbReference type="EMBL" id="GAA3659654.1"/>
    </source>
</evidence>
<dbReference type="PROSITE" id="PS50893">
    <property type="entry name" value="ABC_TRANSPORTER_2"/>
    <property type="match status" value="2"/>
</dbReference>
<keyword evidence="5" id="KW-0547">Nucleotide-binding</keyword>
<dbReference type="Gene3D" id="3.40.50.300">
    <property type="entry name" value="P-loop containing nucleotide triphosphate hydrolases"/>
    <property type="match status" value="2"/>
</dbReference>
<sequence length="861" mass="90433">MPLAETPPLLRLTDVSITHPDAVRPTPRAVSLDVGLGEVVLLLGPSGCGKSTLALSLDGLVPHALPATLDGTVEVDGLDTASHTVAQLSTRVGMVFQDPDAQLVAGTLLDEVAFAVENLLLPPDEVLARSERALRRMGLWEHRSWNPDRLSGGGRQRLAIACALAMDPPVLVLDEPTANLDPVGIDDVYAALAEVVAERDRAIVLVEHNLDAAVGLATRVVVLDAVGGVAFDGPTQAVLRDHADALDAMGVWLPSATLAALRLRDGGRPIDPLPLTPDDLRDALEPDERDAAGAALLGGAAWQEGAEPPAVRVRGLSVTKHRAQILRDVDLDIPAGSFTAVIGPNGAGKTTLVQAIAGVDEPPAGRIRTAGLDPAEASPRALSARVGYVFQNPEHQFIAHTVFDELAHGLRLRGASDDEVRPRVEAMLDRFGLTERAQAHPFLLSGGQKRRLSVGTALISGGAGPAGPSLLALDEPTFGQDRARASELLTLLRELHAGGTTVLIVTHDLQLVAEHATHVVVVADGQVVASGRTVEVFADEGLLEGAGLRLPPVHRALRAVSTVAVGGRPTATPSTTGPSRDRGDGTIAPQRTAVIDPYAPLPPAPAWRFLHGINPLALIAATAPAMIALVFTRDVATPLAMLLLAAVVLLVGARLPRRLTLGLAAGVPLGVAVVGVGFSLWIDPAQVSETAIALRVGDWTLRTGAFAIGFATSLRLAAIVMLAVLSGAVTAGPDLVRAAVQHLRVPYRIGYTALAAYRFVPRFSHELDVIRAAHRVRGQGGRGPLARLSRSWGYVVPLLASAIRHAERVALAMDARAFGAFPTRTERHVVPLRRRDLVFVLLSWAACAAVFVVTPTLAPTL</sequence>
<evidence type="ECO:0000256" key="4">
    <source>
        <dbReference type="ARBA" id="ARBA00022692"/>
    </source>
</evidence>
<keyword evidence="8 10" id="KW-0472">Membrane</keyword>
<dbReference type="PANTHER" id="PTHR43553">
    <property type="entry name" value="HEAVY METAL TRANSPORTER"/>
    <property type="match status" value="1"/>
</dbReference>
<feature type="transmembrane region" description="Helical" evidence="10">
    <location>
        <begin position="837"/>
        <end position="858"/>
    </location>
</feature>
<dbReference type="InterPro" id="IPR015856">
    <property type="entry name" value="ABC_transpr_CbiO/EcfA_su"/>
</dbReference>
<comment type="subcellular location">
    <subcellularLocation>
        <location evidence="1">Membrane</location>
        <topology evidence="1">Multi-pass membrane protein</topology>
    </subcellularLocation>
</comment>
<evidence type="ECO:0000256" key="3">
    <source>
        <dbReference type="ARBA" id="ARBA00022448"/>
    </source>
</evidence>
<accession>A0ABP7BHV7</accession>
<dbReference type="InterPro" id="IPR003593">
    <property type="entry name" value="AAA+_ATPase"/>
</dbReference>
<keyword evidence="3" id="KW-0813">Transport</keyword>
<feature type="transmembrane region" description="Helical" evidence="10">
    <location>
        <begin position="660"/>
        <end position="682"/>
    </location>
</feature>
<dbReference type="CDD" id="cd03225">
    <property type="entry name" value="ABC_cobalt_CbiO_domain1"/>
    <property type="match status" value="2"/>
</dbReference>
<evidence type="ECO:0000256" key="7">
    <source>
        <dbReference type="ARBA" id="ARBA00022989"/>
    </source>
</evidence>
<dbReference type="InterPro" id="IPR027417">
    <property type="entry name" value="P-loop_NTPase"/>
</dbReference>
<dbReference type="PROSITE" id="PS00211">
    <property type="entry name" value="ABC_TRANSPORTER_1"/>
    <property type="match status" value="1"/>
</dbReference>
<dbReference type="Pfam" id="PF00005">
    <property type="entry name" value="ABC_tran"/>
    <property type="match status" value="2"/>
</dbReference>
<evidence type="ECO:0000313" key="13">
    <source>
        <dbReference type="Proteomes" id="UP001410795"/>
    </source>
</evidence>
<feature type="domain" description="ABC transporter" evidence="11">
    <location>
        <begin position="311"/>
        <end position="549"/>
    </location>
</feature>
<dbReference type="EMBL" id="BAAAYV010000009">
    <property type="protein sequence ID" value="GAA3659654.1"/>
    <property type="molecule type" value="Genomic_DNA"/>
</dbReference>
<feature type="domain" description="ABC transporter" evidence="11">
    <location>
        <begin position="10"/>
        <end position="251"/>
    </location>
</feature>
<comment type="caution">
    <text evidence="12">The sequence shown here is derived from an EMBL/GenBank/DDBJ whole genome shotgun (WGS) entry which is preliminary data.</text>
</comment>
<dbReference type="InterPro" id="IPR017871">
    <property type="entry name" value="ABC_transporter-like_CS"/>
</dbReference>
<evidence type="ECO:0000256" key="8">
    <source>
        <dbReference type="ARBA" id="ARBA00023136"/>
    </source>
</evidence>
<dbReference type="RefSeq" id="WP_372454421.1">
    <property type="nucleotide sequence ID" value="NZ_JAIJZW010000013.1"/>
</dbReference>
<dbReference type="PANTHER" id="PTHR43553:SF1">
    <property type="entry name" value="ABC TRANSPORTER I FAMILY MEMBER 11, CHLOROPLASTIC"/>
    <property type="match status" value="1"/>
</dbReference>
<dbReference type="InterPro" id="IPR003439">
    <property type="entry name" value="ABC_transporter-like_ATP-bd"/>
</dbReference>
<dbReference type="Pfam" id="PF02361">
    <property type="entry name" value="CbiQ"/>
    <property type="match status" value="1"/>
</dbReference>
<dbReference type="CDD" id="cd16914">
    <property type="entry name" value="EcfT"/>
    <property type="match status" value="1"/>
</dbReference>
<evidence type="ECO:0000256" key="5">
    <source>
        <dbReference type="ARBA" id="ARBA00022741"/>
    </source>
</evidence>
<evidence type="ECO:0000256" key="2">
    <source>
        <dbReference type="ARBA" id="ARBA00005417"/>
    </source>
</evidence>
<protein>
    <recommendedName>
        <fullName evidence="11">ABC transporter domain-containing protein</fullName>
    </recommendedName>
</protein>
<reference evidence="13" key="1">
    <citation type="journal article" date="2019" name="Int. J. Syst. Evol. Microbiol.">
        <title>The Global Catalogue of Microorganisms (GCM) 10K type strain sequencing project: providing services to taxonomists for standard genome sequencing and annotation.</title>
        <authorList>
            <consortium name="The Broad Institute Genomics Platform"/>
            <consortium name="The Broad Institute Genome Sequencing Center for Infectious Disease"/>
            <person name="Wu L."/>
            <person name="Ma J."/>
        </authorList>
    </citation>
    <scope>NUCLEOTIDE SEQUENCE [LARGE SCALE GENOMIC DNA]</scope>
    <source>
        <strain evidence="13">JCM 16546</strain>
    </source>
</reference>
<keyword evidence="7 10" id="KW-1133">Transmembrane helix</keyword>
<dbReference type="Proteomes" id="UP001410795">
    <property type="component" value="Unassembled WGS sequence"/>
</dbReference>